<evidence type="ECO:0000256" key="5">
    <source>
        <dbReference type="ARBA" id="ARBA00022617"/>
    </source>
</evidence>
<dbReference type="GO" id="GO:0005506">
    <property type="term" value="F:iron ion binding"/>
    <property type="evidence" value="ECO:0007669"/>
    <property type="project" value="InterPro"/>
</dbReference>
<dbReference type="GO" id="GO:0020037">
    <property type="term" value="F:heme binding"/>
    <property type="evidence" value="ECO:0007669"/>
    <property type="project" value="InterPro"/>
</dbReference>
<keyword evidence="9 13" id="KW-0560">Oxidoreductase</keyword>
<dbReference type="InterPro" id="IPR017972">
    <property type="entry name" value="Cyt_P450_CS"/>
</dbReference>
<dbReference type="Proteomes" id="UP000218231">
    <property type="component" value="Unassembled WGS sequence"/>
</dbReference>
<evidence type="ECO:0000256" key="9">
    <source>
        <dbReference type="ARBA" id="ARBA00023002"/>
    </source>
</evidence>
<evidence type="ECO:0000256" key="12">
    <source>
        <dbReference type="ARBA" id="ARBA00023136"/>
    </source>
</evidence>
<dbReference type="InterPro" id="IPR036396">
    <property type="entry name" value="Cyt_P450_sf"/>
</dbReference>
<sequence>MIYLLVLAVAFIAYYVKSYYDDVKRYPKGPAPLPIVGNLFSFEGDMNTQFHEIISGLSKKYGPVFTVYLPRPYVVICDYHLMKEALVTRGEDFAGRSGMIPDKTVFDADNGGVVFSWGNIWRENRRASLHILRNFGMNNSLMEEQVLISIEDCLRHVDSLYAQSNEIDLRWPIQLYVGNVINKTFFGYHYSYEKCDRYVELVKKSNLMIDAISENINWMMLAQQYPFLTKLPYIGYKAKKVYEDAFKPLIEHIAEDVSNSLKSYDSNGEPECFVHAYQKLIDKGSTEEINQKEMQNVVVDFFIAGTETTSTTLRWAMLYMAKYQEVQDKVRKEIYDAYGTDKLPTTDHKSQMPYTVATIHEIQRFCNLVNINIIHRTTKDTQVGKKAVEQCIPFSLGKRACAGEGLARLELFIGLTSILQRYKIEPLPGKTVDIEPVGGGGAMLMPKQQKLKNVSQNILQVFPMNLNFIN</sequence>
<comment type="cofactor">
    <cofactor evidence="1">
        <name>heme</name>
        <dbReference type="ChEBI" id="CHEBI:30413"/>
    </cofactor>
</comment>
<evidence type="ECO:0000256" key="7">
    <source>
        <dbReference type="ARBA" id="ARBA00022824"/>
    </source>
</evidence>
<evidence type="ECO:0000256" key="11">
    <source>
        <dbReference type="ARBA" id="ARBA00023033"/>
    </source>
</evidence>
<evidence type="ECO:0000256" key="3">
    <source>
        <dbReference type="ARBA" id="ARBA00004406"/>
    </source>
</evidence>
<dbReference type="OrthoDB" id="1055148at2759"/>
<evidence type="ECO:0000256" key="2">
    <source>
        <dbReference type="ARBA" id="ARBA00004174"/>
    </source>
</evidence>
<dbReference type="PRINTS" id="PR00385">
    <property type="entry name" value="P450"/>
</dbReference>
<evidence type="ECO:0000256" key="4">
    <source>
        <dbReference type="ARBA" id="ARBA00010617"/>
    </source>
</evidence>
<evidence type="ECO:0000256" key="13">
    <source>
        <dbReference type="RuleBase" id="RU000461"/>
    </source>
</evidence>
<dbReference type="InterPro" id="IPR001128">
    <property type="entry name" value="Cyt_P450"/>
</dbReference>
<comment type="similarity">
    <text evidence="4 13">Belongs to the cytochrome P450 family.</text>
</comment>
<evidence type="ECO:0008006" key="16">
    <source>
        <dbReference type="Google" id="ProtNLM"/>
    </source>
</evidence>
<comment type="subcellular location">
    <subcellularLocation>
        <location evidence="3">Endoplasmic reticulum membrane</location>
        <topology evidence="3">Peripheral membrane protein</topology>
    </subcellularLocation>
    <subcellularLocation>
        <location evidence="2">Microsome membrane</location>
        <topology evidence="2">Peripheral membrane protein</topology>
    </subcellularLocation>
</comment>
<dbReference type="Gene3D" id="1.10.630.10">
    <property type="entry name" value="Cytochrome P450"/>
    <property type="match status" value="2"/>
</dbReference>
<dbReference type="SUPFAM" id="SSF48264">
    <property type="entry name" value="Cytochrome P450"/>
    <property type="match status" value="1"/>
</dbReference>
<keyword evidence="15" id="KW-1185">Reference proteome</keyword>
<dbReference type="EMBL" id="LIAE01010102">
    <property type="protein sequence ID" value="PAV66425.1"/>
    <property type="molecule type" value="Genomic_DNA"/>
</dbReference>
<dbReference type="GO" id="GO:0005789">
    <property type="term" value="C:endoplasmic reticulum membrane"/>
    <property type="evidence" value="ECO:0007669"/>
    <property type="project" value="UniProtKB-SubCell"/>
</dbReference>
<keyword evidence="6 13" id="KW-0479">Metal-binding</keyword>
<dbReference type="FunFam" id="1.10.630.10:FF:000238">
    <property type="entry name" value="Cytochrome P450 2A6"/>
    <property type="match status" value="1"/>
</dbReference>
<evidence type="ECO:0000256" key="6">
    <source>
        <dbReference type="ARBA" id="ARBA00022723"/>
    </source>
</evidence>
<dbReference type="GO" id="GO:0004497">
    <property type="term" value="F:monooxygenase activity"/>
    <property type="evidence" value="ECO:0007669"/>
    <property type="project" value="UniProtKB-KW"/>
</dbReference>
<keyword evidence="5 13" id="KW-0349">Heme</keyword>
<name>A0A2A2JXI9_9BILA</name>
<evidence type="ECO:0000256" key="10">
    <source>
        <dbReference type="ARBA" id="ARBA00023004"/>
    </source>
</evidence>
<proteinExistence type="inferred from homology"/>
<dbReference type="InterPro" id="IPR002401">
    <property type="entry name" value="Cyt_P450_E_grp-I"/>
</dbReference>
<keyword evidence="11 13" id="KW-0503">Monooxygenase</keyword>
<evidence type="ECO:0000256" key="1">
    <source>
        <dbReference type="ARBA" id="ARBA00001971"/>
    </source>
</evidence>
<dbReference type="GO" id="GO:0016705">
    <property type="term" value="F:oxidoreductase activity, acting on paired donors, with incorporation or reduction of molecular oxygen"/>
    <property type="evidence" value="ECO:0007669"/>
    <property type="project" value="InterPro"/>
</dbReference>
<dbReference type="PROSITE" id="PS00086">
    <property type="entry name" value="CYTOCHROME_P450"/>
    <property type="match status" value="1"/>
</dbReference>
<gene>
    <name evidence="14" type="ORF">WR25_26441</name>
</gene>
<dbReference type="PRINTS" id="PR00463">
    <property type="entry name" value="EP450I"/>
</dbReference>
<comment type="caution">
    <text evidence="14">The sequence shown here is derived from an EMBL/GenBank/DDBJ whole genome shotgun (WGS) entry which is preliminary data.</text>
</comment>
<keyword evidence="12" id="KW-0472">Membrane</keyword>
<evidence type="ECO:0000313" key="14">
    <source>
        <dbReference type="EMBL" id="PAV66425.1"/>
    </source>
</evidence>
<dbReference type="STRING" id="2018661.A0A2A2JXI9"/>
<keyword evidence="7" id="KW-0256">Endoplasmic reticulum</keyword>
<evidence type="ECO:0000313" key="15">
    <source>
        <dbReference type="Proteomes" id="UP000218231"/>
    </source>
</evidence>
<keyword evidence="10 13" id="KW-0408">Iron</keyword>
<dbReference type="PANTHER" id="PTHR24284:SF1">
    <property type="entry name" value="CYTOCHROME P450 FAMILY"/>
    <property type="match status" value="1"/>
</dbReference>
<protein>
    <recommendedName>
        <fullName evidence="16">Cytochrome P450</fullName>
    </recommendedName>
</protein>
<evidence type="ECO:0000256" key="8">
    <source>
        <dbReference type="ARBA" id="ARBA00022848"/>
    </source>
</evidence>
<reference evidence="14 15" key="1">
    <citation type="journal article" date="2017" name="Curr. Biol.">
        <title>Genome architecture and evolution of a unichromosomal asexual nematode.</title>
        <authorList>
            <person name="Fradin H."/>
            <person name="Zegar C."/>
            <person name="Gutwein M."/>
            <person name="Lucas J."/>
            <person name="Kovtun M."/>
            <person name="Corcoran D."/>
            <person name="Baugh L.R."/>
            <person name="Kiontke K."/>
            <person name="Gunsalus K."/>
            <person name="Fitch D.H."/>
            <person name="Piano F."/>
        </authorList>
    </citation>
    <scope>NUCLEOTIDE SEQUENCE [LARGE SCALE GENOMIC DNA]</scope>
    <source>
        <strain evidence="14">PF1309</strain>
    </source>
</reference>
<dbReference type="Pfam" id="PF00067">
    <property type="entry name" value="p450"/>
    <property type="match status" value="2"/>
</dbReference>
<dbReference type="PANTHER" id="PTHR24284">
    <property type="entry name" value="CYTOCHROME P450 FAMILY"/>
    <property type="match status" value="1"/>
</dbReference>
<dbReference type="AlphaFoldDB" id="A0A2A2JXI9"/>
<accession>A0A2A2JXI9</accession>
<keyword evidence="8" id="KW-0492">Microsome</keyword>
<organism evidence="14 15">
    <name type="scientific">Diploscapter pachys</name>
    <dbReference type="NCBI Taxonomy" id="2018661"/>
    <lineage>
        <taxon>Eukaryota</taxon>
        <taxon>Metazoa</taxon>
        <taxon>Ecdysozoa</taxon>
        <taxon>Nematoda</taxon>
        <taxon>Chromadorea</taxon>
        <taxon>Rhabditida</taxon>
        <taxon>Rhabditina</taxon>
        <taxon>Rhabditomorpha</taxon>
        <taxon>Rhabditoidea</taxon>
        <taxon>Rhabditidae</taxon>
        <taxon>Diploscapter</taxon>
    </lineage>
</organism>